<reference evidence="1" key="1">
    <citation type="submission" date="2016-04" db="EMBL/GenBank/DDBJ databases">
        <authorList>
            <person name="Evans L.H."/>
            <person name="Alamgir A."/>
            <person name="Owens N."/>
            <person name="Weber N.D."/>
            <person name="Virtaneva K."/>
            <person name="Barbian K."/>
            <person name="Babar A."/>
            <person name="Rosenke K."/>
        </authorList>
    </citation>
    <scope>NUCLEOTIDE SEQUENCE</scope>
    <source>
        <strain evidence="1">86</strain>
    </source>
</reference>
<gene>
    <name evidence="1" type="ORF">KL86DPRO_11495</name>
</gene>
<accession>A0A212JHY7</accession>
<evidence type="ECO:0000313" key="1">
    <source>
        <dbReference type="EMBL" id="SBV99027.1"/>
    </source>
</evidence>
<dbReference type="EMBL" id="FLUQ01000001">
    <property type="protein sequence ID" value="SBV99027.1"/>
    <property type="molecule type" value="Genomic_DNA"/>
</dbReference>
<protein>
    <submittedName>
        <fullName evidence="1">Uncharacterized protein</fullName>
    </submittedName>
</protein>
<dbReference type="AlphaFoldDB" id="A0A212JHY7"/>
<proteinExistence type="predicted"/>
<organism evidence="1">
    <name type="scientific">uncultured delta proteobacterium</name>
    <dbReference type="NCBI Taxonomy" id="34034"/>
    <lineage>
        <taxon>Bacteria</taxon>
        <taxon>Deltaproteobacteria</taxon>
        <taxon>environmental samples</taxon>
    </lineage>
</organism>
<name>A0A212JHY7_9DELT</name>
<sequence length="86" mass="9105">MGFPDTAAKAKHGDFLPDQIRPITGQIGYVYGSSSGAIYEGGSTGASTHVLESTLKTLNSARLGPRYSGDISHGPLIIYTPLIRVR</sequence>